<keyword evidence="2" id="KW-1185">Reference proteome</keyword>
<gene>
    <name evidence="1" type="ORF">BIW11_05502</name>
</gene>
<protein>
    <submittedName>
        <fullName evidence="1">Uncharacterized protein</fullName>
    </submittedName>
</protein>
<sequence length="615" mass="68967">MLEVENQNQLYELSSETVFSAEMSRLKEAEVLMASLEEYVLRRFGPRPSACIGKGVFQLKLDEVRSKVYTLENQPYDEELAWACEKITLLVNLCRNVEAAIRCAAGGATTSAAEGIALCNDADQVMDCLRLELRKRSENLDVLSPISHRLAKVKAHYLAQLTDDWRQQVRWQKSEFPRSQQLIISSEGANTFQLLRVLRNPAQLAADLLAGFLENFVKPLSTDRSSLNIIERSSSTLIELTTAENRSDNNIKVDPAHNLQTAYSFLSGILLPLLGLQEDSREVGAVFDLLAKRARREPPATLNELATSLHGDLPQAAALLNHYAIEADASKEALQIMSEMEEMMVTALEPVETAEIANLPRNLSRSYLVSSWVPSLTESILRLSQECILLPVFSRLFRHFSSMESEALSNPRKAAIFLNNCIYMANRCCLHSAISSSHILILKEKGTSLFLRYVNEHKAPEVAVSLPVPSALKAFISYIDSLAYIESSWKQSLLFDNYSRATGLLFNTLSVGLESYVFQQKFLTEFELGLLRSLVMRAISTAEAWCRESEKPLQVSSVRLTYLLRLLQMSSEDIVLAWRSRVKPLSGVFTAQQVLSLAKARFALEEFDKLQATIV</sequence>
<organism evidence="1 2">
    <name type="scientific">Tropilaelaps mercedesae</name>
    <dbReference type="NCBI Taxonomy" id="418985"/>
    <lineage>
        <taxon>Eukaryota</taxon>
        <taxon>Metazoa</taxon>
        <taxon>Ecdysozoa</taxon>
        <taxon>Arthropoda</taxon>
        <taxon>Chelicerata</taxon>
        <taxon>Arachnida</taxon>
        <taxon>Acari</taxon>
        <taxon>Parasitiformes</taxon>
        <taxon>Mesostigmata</taxon>
        <taxon>Gamasina</taxon>
        <taxon>Dermanyssoidea</taxon>
        <taxon>Laelapidae</taxon>
        <taxon>Tropilaelaps</taxon>
    </lineage>
</organism>
<comment type="caution">
    <text evidence="1">The sequence shown here is derived from an EMBL/GenBank/DDBJ whole genome shotgun (WGS) entry which is preliminary data.</text>
</comment>
<evidence type="ECO:0000313" key="1">
    <source>
        <dbReference type="EMBL" id="OQR79770.1"/>
    </source>
</evidence>
<dbReference type="OrthoDB" id="534815at2759"/>
<accession>A0A1V9Y234</accession>
<evidence type="ECO:0000313" key="2">
    <source>
        <dbReference type="Proteomes" id="UP000192247"/>
    </source>
</evidence>
<dbReference type="EMBL" id="MNPL01000716">
    <property type="protein sequence ID" value="OQR79770.1"/>
    <property type="molecule type" value="Genomic_DNA"/>
</dbReference>
<dbReference type="InParanoid" id="A0A1V9Y234"/>
<dbReference type="AlphaFoldDB" id="A0A1V9Y234"/>
<dbReference type="Proteomes" id="UP000192247">
    <property type="component" value="Unassembled WGS sequence"/>
</dbReference>
<reference evidence="1 2" key="1">
    <citation type="journal article" date="2017" name="Gigascience">
        <title>Draft genome of the honey bee ectoparasitic mite, Tropilaelaps mercedesae, is shaped by the parasitic life history.</title>
        <authorList>
            <person name="Dong X."/>
            <person name="Armstrong S.D."/>
            <person name="Xia D."/>
            <person name="Makepeace B.L."/>
            <person name="Darby A.C."/>
            <person name="Kadowaki T."/>
        </authorList>
    </citation>
    <scope>NUCLEOTIDE SEQUENCE [LARGE SCALE GENOMIC DNA]</scope>
    <source>
        <strain evidence="1">Wuxi-XJTLU</strain>
    </source>
</reference>
<proteinExistence type="predicted"/>
<name>A0A1V9Y234_9ACAR</name>